<dbReference type="EMBL" id="JAACNH010000002">
    <property type="protein sequence ID" value="KAG8453120.1"/>
    <property type="molecule type" value="Genomic_DNA"/>
</dbReference>
<evidence type="ECO:0000256" key="3">
    <source>
        <dbReference type="ARBA" id="ARBA00022606"/>
    </source>
</evidence>
<evidence type="ECO:0000256" key="9">
    <source>
        <dbReference type="ARBA" id="ARBA00023157"/>
    </source>
</evidence>
<feature type="transmembrane region" description="Helical" evidence="14">
    <location>
        <begin position="273"/>
        <end position="291"/>
    </location>
</feature>
<protein>
    <recommendedName>
        <fullName evidence="14">Olfactory receptor</fullName>
    </recommendedName>
</protein>
<keyword evidence="8 14" id="KW-0472">Membrane</keyword>
<dbReference type="PRINTS" id="PR00245">
    <property type="entry name" value="OLFACTORYR"/>
</dbReference>
<comment type="subcellular location">
    <subcellularLocation>
        <location evidence="1 14">Cell membrane</location>
        <topology evidence="1 14">Multi-pass membrane protein</topology>
    </subcellularLocation>
</comment>
<evidence type="ECO:0000256" key="5">
    <source>
        <dbReference type="ARBA" id="ARBA00022725"/>
    </source>
</evidence>
<feature type="transmembrane region" description="Helical" evidence="14">
    <location>
        <begin position="195"/>
        <end position="220"/>
    </location>
</feature>
<dbReference type="PANTHER" id="PTHR26451:SF993">
    <property type="entry name" value="OLFACTORY RECEPTOR 51I2"/>
    <property type="match status" value="1"/>
</dbReference>
<evidence type="ECO:0000313" key="17">
    <source>
        <dbReference type="Proteomes" id="UP000812440"/>
    </source>
</evidence>
<keyword evidence="7 13" id="KW-0297">G-protein coupled receptor</keyword>
<name>A0A8T2KBZ3_9PIPI</name>
<evidence type="ECO:0000256" key="1">
    <source>
        <dbReference type="ARBA" id="ARBA00004651"/>
    </source>
</evidence>
<keyword evidence="10 13" id="KW-0675">Receptor</keyword>
<keyword evidence="6 14" id="KW-1133">Transmembrane helix</keyword>
<evidence type="ECO:0000256" key="4">
    <source>
        <dbReference type="ARBA" id="ARBA00022692"/>
    </source>
</evidence>
<evidence type="ECO:0000256" key="14">
    <source>
        <dbReference type="RuleBase" id="RU363047"/>
    </source>
</evidence>
<proteinExistence type="inferred from homology"/>
<keyword evidence="3 14" id="KW-0716">Sensory transduction</keyword>
<dbReference type="GO" id="GO:0004930">
    <property type="term" value="F:G protein-coupled receptor activity"/>
    <property type="evidence" value="ECO:0007669"/>
    <property type="project" value="UniProtKB-KW"/>
</dbReference>
<keyword evidence="17" id="KW-1185">Reference proteome</keyword>
<dbReference type="Proteomes" id="UP000812440">
    <property type="component" value="Chromosome 2"/>
</dbReference>
<keyword evidence="9" id="KW-1015">Disulfide bond</keyword>
<evidence type="ECO:0000313" key="16">
    <source>
        <dbReference type="EMBL" id="KAG8453120.1"/>
    </source>
</evidence>
<evidence type="ECO:0000256" key="12">
    <source>
        <dbReference type="ARBA" id="ARBA00023224"/>
    </source>
</evidence>
<dbReference type="GO" id="GO:0004984">
    <property type="term" value="F:olfactory receptor activity"/>
    <property type="evidence" value="ECO:0007669"/>
    <property type="project" value="InterPro"/>
</dbReference>
<keyword evidence="12 13" id="KW-0807">Transducer</keyword>
<evidence type="ECO:0000256" key="13">
    <source>
        <dbReference type="RuleBase" id="RU000688"/>
    </source>
</evidence>
<sequence length="313" mass="35958">MQNSTDPHPEFFKLTYGQLTSIRYFYGTLLLIGLLLTVLSNGVIVIAVVSNQTLHEPMYVFICALCINGIIESIFFYPSILVTLFKEVPIISYSFCLLQVFLVYIYGIFELVTLTAMALDRYLCICKPLRYNKIMTLSTVFKILTTSWLTIVIMFGTHLLLTYRLPLCDNEILKIYCDNWSIVRLSCIDTTVNNIYGLFLVSIYICLVLVFILCSYIAILRVCVRSTLTLSKAFKTCIPQVITTINFLTASLFDILLYRYIPTIVPYEFRVFMSLEFLLVSPILNSFVYGLRMAELKVKILQLLPQKSIKTHT</sequence>
<reference evidence="16" key="1">
    <citation type="thesis" date="2020" institute="ProQuest LLC" country="789 East Eisenhower Parkway, Ann Arbor, MI, USA">
        <title>Comparative Genomics and Chromosome Evolution.</title>
        <authorList>
            <person name="Mudd A.B."/>
        </authorList>
    </citation>
    <scope>NUCLEOTIDE SEQUENCE</scope>
    <source>
        <strain evidence="16">Female2</strain>
        <tissue evidence="16">Blood</tissue>
    </source>
</reference>
<dbReference type="OrthoDB" id="6151005at2759"/>
<dbReference type="InterPro" id="IPR000276">
    <property type="entry name" value="GPCR_Rhodpsn"/>
</dbReference>
<keyword evidence="11" id="KW-0325">Glycoprotein</keyword>
<keyword evidence="2 14" id="KW-1003">Cell membrane</keyword>
<feature type="transmembrane region" description="Helical" evidence="14">
    <location>
        <begin position="24"/>
        <end position="49"/>
    </location>
</feature>
<keyword evidence="5 14" id="KW-0552">Olfaction</keyword>
<comment type="similarity">
    <text evidence="13">Belongs to the G-protein coupled receptor 1 family.</text>
</comment>
<evidence type="ECO:0000256" key="10">
    <source>
        <dbReference type="ARBA" id="ARBA00023170"/>
    </source>
</evidence>
<accession>A0A8T2KBZ3</accession>
<dbReference type="GO" id="GO:0005886">
    <property type="term" value="C:plasma membrane"/>
    <property type="evidence" value="ECO:0007669"/>
    <property type="project" value="UniProtKB-SubCell"/>
</dbReference>
<dbReference type="Gene3D" id="1.20.1070.10">
    <property type="entry name" value="Rhodopsin 7-helix transmembrane proteins"/>
    <property type="match status" value="1"/>
</dbReference>
<gene>
    <name evidence="16" type="ORF">GDO86_004803</name>
</gene>
<feature type="transmembrane region" description="Helical" evidence="14">
    <location>
        <begin position="58"/>
        <end position="78"/>
    </location>
</feature>
<dbReference type="InterPro" id="IPR000725">
    <property type="entry name" value="Olfact_rcpt"/>
</dbReference>
<dbReference type="PROSITE" id="PS50262">
    <property type="entry name" value="G_PROTEIN_RECEP_F1_2"/>
    <property type="match status" value="1"/>
</dbReference>
<dbReference type="PROSITE" id="PS00237">
    <property type="entry name" value="G_PROTEIN_RECEP_F1_1"/>
    <property type="match status" value="1"/>
</dbReference>
<dbReference type="SUPFAM" id="SSF81321">
    <property type="entry name" value="Family A G protein-coupled receptor-like"/>
    <property type="match status" value="1"/>
</dbReference>
<dbReference type="AlphaFoldDB" id="A0A8T2KBZ3"/>
<feature type="transmembrane region" description="Helical" evidence="14">
    <location>
        <begin position="140"/>
        <end position="161"/>
    </location>
</feature>
<dbReference type="GO" id="GO:0005549">
    <property type="term" value="F:odorant binding"/>
    <property type="evidence" value="ECO:0007669"/>
    <property type="project" value="TreeGrafter"/>
</dbReference>
<feature type="domain" description="G-protein coupled receptors family 1 profile" evidence="15">
    <location>
        <begin position="40"/>
        <end position="289"/>
    </location>
</feature>
<evidence type="ECO:0000256" key="7">
    <source>
        <dbReference type="ARBA" id="ARBA00023040"/>
    </source>
</evidence>
<dbReference type="PRINTS" id="PR00237">
    <property type="entry name" value="GPCRRHODOPSN"/>
</dbReference>
<feature type="transmembrane region" description="Helical" evidence="14">
    <location>
        <begin position="241"/>
        <end position="261"/>
    </location>
</feature>
<dbReference type="FunFam" id="1.20.1070.10:FF:000024">
    <property type="entry name" value="Olfactory receptor"/>
    <property type="match status" value="1"/>
</dbReference>
<evidence type="ECO:0000256" key="6">
    <source>
        <dbReference type="ARBA" id="ARBA00022989"/>
    </source>
</evidence>
<dbReference type="InterPro" id="IPR052921">
    <property type="entry name" value="GPCR1_Superfamily_Member"/>
</dbReference>
<evidence type="ECO:0000256" key="2">
    <source>
        <dbReference type="ARBA" id="ARBA00022475"/>
    </source>
</evidence>
<dbReference type="PANTHER" id="PTHR26451">
    <property type="entry name" value="G_PROTEIN_RECEP_F1_2 DOMAIN-CONTAINING PROTEIN"/>
    <property type="match status" value="1"/>
</dbReference>
<feature type="transmembrane region" description="Helical" evidence="14">
    <location>
        <begin position="90"/>
        <end position="119"/>
    </location>
</feature>
<comment type="caution">
    <text evidence="16">The sequence shown here is derived from an EMBL/GenBank/DDBJ whole genome shotgun (WGS) entry which is preliminary data.</text>
</comment>
<organism evidence="16 17">
    <name type="scientific">Hymenochirus boettgeri</name>
    <name type="common">Congo dwarf clawed frog</name>
    <dbReference type="NCBI Taxonomy" id="247094"/>
    <lineage>
        <taxon>Eukaryota</taxon>
        <taxon>Metazoa</taxon>
        <taxon>Chordata</taxon>
        <taxon>Craniata</taxon>
        <taxon>Vertebrata</taxon>
        <taxon>Euteleostomi</taxon>
        <taxon>Amphibia</taxon>
        <taxon>Batrachia</taxon>
        <taxon>Anura</taxon>
        <taxon>Pipoidea</taxon>
        <taxon>Pipidae</taxon>
        <taxon>Pipinae</taxon>
        <taxon>Hymenochirus</taxon>
    </lineage>
</organism>
<evidence type="ECO:0000256" key="11">
    <source>
        <dbReference type="ARBA" id="ARBA00023180"/>
    </source>
</evidence>
<dbReference type="InterPro" id="IPR017452">
    <property type="entry name" value="GPCR_Rhodpsn_7TM"/>
</dbReference>
<evidence type="ECO:0000256" key="8">
    <source>
        <dbReference type="ARBA" id="ARBA00023136"/>
    </source>
</evidence>
<evidence type="ECO:0000259" key="15">
    <source>
        <dbReference type="PROSITE" id="PS50262"/>
    </source>
</evidence>
<keyword evidence="4 13" id="KW-0812">Transmembrane</keyword>
<dbReference type="Pfam" id="PF13853">
    <property type="entry name" value="7tm_4"/>
    <property type="match status" value="1"/>
</dbReference>